<dbReference type="EMBL" id="CDMY01000343">
    <property type="protein sequence ID" value="CEM03537.1"/>
    <property type="molecule type" value="Genomic_DNA"/>
</dbReference>
<evidence type="ECO:0000256" key="5">
    <source>
        <dbReference type="ARBA" id="ARBA00022989"/>
    </source>
</evidence>
<comment type="subcellular location">
    <subcellularLocation>
        <location evidence="1">Endomembrane system</location>
        <topology evidence="1">Multi-pass membrane protein</topology>
    </subcellularLocation>
</comment>
<dbReference type="InterPro" id="IPR006639">
    <property type="entry name" value="Preselin/SPP"/>
</dbReference>
<keyword evidence="6 8" id="KW-0472">Membrane</keyword>
<feature type="transmembrane region" description="Helical" evidence="8">
    <location>
        <begin position="157"/>
        <end position="176"/>
    </location>
</feature>
<feature type="transmembrane region" description="Helical" evidence="8">
    <location>
        <begin position="59"/>
        <end position="78"/>
    </location>
</feature>
<proteinExistence type="inferred from homology"/>
<feature type="transmembrane region" description="Helical" evidence="8">
    <location>
        <begin position="85"/>
        <end position="105"/>
    </location>
</feature>
<feature type="chain" id="PRO_5005188290" evidence="9">
    <location>
        <begin position="23"/>
        <end position="468"/>
    </location>
</feature>
<comment type="similarity">
    <text evidence="2">Belongs to the peptidase A22B family.</text>
</comment>
<dbReference type="Proteomes" id="UP000041254">
    <property type="component" value="Unassembled WGS sequence"/>
</dbReference>
<dbReference type="InterPro" id="IPR007369">
    <property type="entry name" value="Peptidase_A22B_SPP"/>
</dbReference>
<dbReference type="PhylomeDB" id="A0A0G4EX18"/>
<keyword evidence="4" id="KW-0378">Hydrolase</keyword>
<evidence type="ECO:0000256" key="3">
    <source>
        <dbReference type="ARBA" id="ARBA00022692"/>
    </source>
</evidence>
<keyword evidence="3 8" id="KW-0812">Transmembrane</keyword>
<evidence type="ECO:0000256" key="1">
    <source>
        <dbReference type="ARBA" id="ARBA00004127"/>
    </source>
</evidence>
<feature type="transmembrane region" description="Helical" evidence="8">
    <location>
        <begin position="272"/>
        <end position="297"/>
    </location>
</feature>
<evidence type="ECO:0000256" key="9">
    <source>
        <dbReference type="SAM" id="SignalP"/>
    </source>
</evidence>
<feature type="region of interest" description="Disordered" evidence="7">
    <location>
        <begin position="337"/>
        <end position="455"/>
    </location>
</feature>
<evidence type="ECO:0000256" key="2">
    <source>
        <dbReference type="ARBA" id="ARBA00006859"/>
    </source>
</evidence>
<name>A0A0G4EX18_VITBC</name>
<gene>
    <name evidence="10" type="ORF">Vbra_5482</name>
</gene>
<dbReference type="PANTHER" id="PTHR12174">
    <property type="entry name" value="SIGNAL PEPTIDE PEPTIDASE"/>
    <property type="match status" value="1"/>
</dbReference>
<keyword evidence="11" id="KW-1185">Reference proteome</keyword>
<sequence>MSVLLAAVELLTMVLVPTLTTAYGCYVCVQKEKSKTLRMRLLGGVSVSMPTDAASITPAQAWLLPIAGSVVLILLFFFKDIMIFLTLYVLLLATISVPFVLEPVYRVSPTYGHVLVSLLSVAMIVLWLWTSHWAVCSLLALSMAVLAMVILRITNGWAIVILFCGLFFYDIFWVFLSPYVFHSNVMVTVAQQEANNPMYHIMAFVEHMGVPLPQWMLPTKILSLPLKIMLPVGMKDDGSVHYSMLGLGDIIVPAFLAIYVCRNAVGNYLPPLRAPLVCFFVGYVAGLASASIAVAVFHYPQPALLYLVPMTTIPVLLAFYREKSLLPFLKGHTASTDDDADLGDLAGEQPGVPLNTHQDAGSYSNAPIDAEAGNPRHSSNECDSIRTDSGNGIGTLNHNHTQAGTTSASRELVERRPFANGGSNPPPSASTSNGVQRLPMASQEGPRKADSSYGVLGVGVGVGAAMGS</sequence>
<evidence type="ECO:0000256" key="4">
    <source>
        <dbReference type="ARBA" id="ARBA00022801"/>
    </source>
</evidence>
<evidence type="ECO:0000313" key="11">
    <source>
        <dbReference type="Proteomes" id="UP000041254"/>
    </source>
</evidence>
<feature type="compositionally biased region" description="Polar residues" evidence="7">
    <location>
        <begin position="355"/>
        <end position="365"/>
    </location>
</feature>
<evidence type="ECO:0000256" key="8">
    <source>
        <dbReference type="SAM" id="Phobius"/>
    </source>
</evidence>
<reference evidence="10 11" key="1">
    <citation type="submission" date="2014-11" db="EMBL/GenBank/DDBJ databases">
        <authorList>
            <person name="Zhu J."/>
            <person name="Qi W."/>
            <person name="Song R."/>
        </authorList>
    </citation>
    <scope>NUCLEOTIDE SEQUENCE [LARGE SCALE GENOMIC DNA]</scope>
</reference>
<feature type="transmembrane region" description="Helical" evidence="8">
    <location>
        <begin position="240"/>
        <end position="260"/>
    </location>
</feature>
<dbReference type="SMART" id="SM00730">
    <property type="entry name" value="PSN"/>
    <property type="match status" value="1"/>
</dbReference>
<dbReference type="GO" id="GO:0042500">
    <property type="term" value="F:aspartic endopeptidase activity, intramembrane cleaving"/>
    <property type="evidence" value="ECO:0007669"/>
    <property type="project" value="InterPro"/>
</dbReference>
<feature type="transmembrane region" description="Helical" evidence="8">
    <location>
        <begin position="134"/>
        <end position="151"/>
    </location>
</feature>
<feature type="signal peptide" evidence="9">
    <location>
        <begin position="1"/>
        <end position="22"/>
    </location>
</feature>
<dbReference type="PANTHER" id="PTHR12174:SF103">
    <property type="entry name" value="INTRAMEMBRANE PROTEASE (IMPAS) FAMILY"/>
    <property type="match status" value="1"/>
</dbReference>
<dbReference type="InParanoid" id="A0A0G4EX18"/>
<dbReference type="OrthoDB" id="300239at2759"/>
<evidence type="ECO:0000256" key="6">
    <source>
        <dbReference type="ARBA" id="ARBA00023136"/>
    </source>
</evidence>
<dbReference type="AlphaFoldDB" id="A0A0G4EX18"/>
<dbReference type="Pfam" id="PF04258">
    <property type="entry name" value="Peptidase_A22B"/>
    <property type="match status" value="1"/>
</dbReference>
<evidence type="ECO:0000313" key="10">
    <source>
        <dbReference type="EMBL" id="CEM03537.1"/>
    </source>
</evidence>
<dbReference type="GO" id="GO:0016020">
    <property type="term" value="C:membrane"/>
    <property type="evidence" value="ECO:0007669"/>
    <property type="project" value="InterPro"/>
</dbReference>
<accession>A0A0G4EX18</accession>
<feature type="transmembrane region" description="Helical" evidence="8">
    <location>
        <begin position="303"/>
        <end position="320"/>
    </location>
</feature>
<feature type="transmembrane region" description="Helical" evidence="8">
    <location>
        <begin position="111"/>
        <end position="129"/>
    </location>
</feature>
<dbReference type="GO" id="GO:0012505">
    <property type="term" value="C:endomembrane system"/>
    <property type="evidence" value="ECO:0007669"/>
    <property type="project" value="UniProtKB-SubCell"/>
</dbReference>
<evidence type="ECO:0000256" key="7">
    <source>
        <dbReference type="SAM" id="MobiDB-lite"/>
    </source>
</evidence>
<protein>
    <submittedName>
        <fullName evidence="10">Uncharacterized protein</fullName>
    </submittedName>
</protein>
<organism evidence="10 11">
    <name type="scientific">Vitrella brassicaformis (strain CCMP3155)</name>
    <dbReference type="NCBI Taxonomy" id="1169540"/>
    <lineage>
        <taxon>Eukaryota</taxon>
        <taxon>Sar</taxon>
        <taxon>Alveolata</taxon>
        <taxon>Colpodellida</taxon>
        <taxon>Vitrellaceae</taxon>
        <taxon>Vitrella</taxon>
    </lineage>
</organism>
<dbReference type="VEuPathDB" id="CryptoDB:Vbra_5482"/>
<keyword evidence="9" id="KW-0732">Signal</keyword>
<feature type="compositionally biased region" description="Polar residues" evidence="7">
    <location>
        <begin position="387"/>
        <end position="409"/>
    </location>
</feature>
<keyword evidence="5 8" id="KW-1133">Transmembrane helix</keyword>